<proteinExistence type="predicted"/>
<dbReference type="InterPro" id="IPR001226">
    <property type="entry name" value="Flavodoxin_CS"/>
</dbReference>
<protein>
    <submittedName>
        <fullName evidence="2">Flavodoxin</fullName>
    </submittedName>
</protein>
<dbReference type="InterPro" id="IPR029039">
    <property type="entry name" value="Flavoprotein-like_sf"/>
</dbReference>
<dbReference type="Proteomes" id="UP000377798">
    <property type="component" value="Unassembled WGS sequence"/>
</dbReference>
<evidence type="ECO:0000313" key="2">
    <source>
        <dbReference type="EMBL" id="VFB16268.1"/>
    </source>
</evidence>
<evidence type="ECO:0000259" key="1">
    <source>
        <dbReference type="Pfam" id="PF12641"/>
    </source>
</evidence>
<organism evidence="2 3">
    <name type="scientific">Urinicoccus massiliensis</name>
    <dbReference type="NCBI Taxonomy" id="1723382"/>
    <lineage>
        <taxon>Bacteria</taxon>
        <taxon>Bacillati</taxon>
        <taxon>Bacillota</taxon>
        <taxon>Tissierellia</taxon>
        <taxon>Tissierellales</taxon>
        <taxon>Peptoniphilaceae</taxon>
        <taxon>Urinicoccus</taxon>
    </lineage>
</organism>
<dbReference type="GO" id="GO:0010181">
    <property type="term" value="F:FMN binding"/>
    <property type="evidence" value="ECO:0007669"/>
    <property type="project" value="InterPro"/>
</dbReference>
<dbReference type="InterPro" id="IPR052200">
    <property type="entry name" value="Protoporphyrinogen_IX_DH"/>
</dbReference>
<feature type="domain" description="Flavodoxin-like" evidence="1">
    <location>
        <begin position="4"/>
        <end position="161"/>
    </location>
</feature>
<dbReference type="PANTHER" id="PTHR38030:SF2">
    <property type="entry name" value="PROTOPORPHYRINOGEN IX DEHYDROGENASE [QUINONE]"/>
    <property type="match status" value="1"/>
</dbReference>
<dbReference type="GO" id="GO:0009055">
    <property type="term" value="F:electron transfer activity"/>
    <property type="evidence" value="ECO:0007669"/>
    <property type="project" value="InterPro"/>
</dbReference>
<dbReference type="SUPFAM" id="SSF52218">
    <property type="entry name" value="Flavoproteins"/>
    <property type="match status" value="1"/>
</dbReference>
<comment type="caution">
    <text evidence="2">The sequence shown here is derived from an EMBL/GenBank/DDBJ whole genome shotgun (WGS) entry which is preliminary data.</text>
</comment>
<dbReference type="GO" id="GO:0006783">
    <property type="term" value="P:heme biosynthetic process"/>
    <property type="evidence" value="ECO:0007669"/>
    <property type="project" value="TreeGrafter"/>
</dbReference>
<dbReference type="GO" id="GO:0070819">
    <property type="term" value="F:menaquinone-dependent protoporphyrinogen oxidase activity"/>
    <property type="evidence" value="ECO:0007669"/>
    <property type="project" value="TreeGrafter"/>
</dbReference>
<dbReference type="EMBL" id="CAACYI010000001">
    <property type="protein sequence ID" value="VFB16268.1"/>
    <property type="molecule type" value="Genomic_DNA"/>
</dbReference>
<dbReference type="Gene3D" id="3.40.50.360">
    <property type="match status" value="1"/>
</dbReference>
<evidence type="ECO:0000313" key="3">
    <source>
        <dbReference type="Proteomes" id="UP000377798"/>
    </source>
</evidence>
<dbReference type="RefSeq" id="WP_131748847.1">
    <property type="nucleotide sequence ID" value="NZ_CAACYI010000001.1"/>
</dbReference>
<dbReference type="PANTHER" id="PTHR38030">
    <property type="entry name" value="PROTOPORPHYRINOGEN IX DEHYDROGENASE [MENAQUINONE]"/>
    <property type="match status" value="1"/>
</dbReference>
<sequence length="177" mass="20131">MKGLVLYSSRTGRTRKLARGLYEKLKDWDVDIQDTKDKPNIEAYDTIFLGFWAYKATIDPSVEKILDQLKGKDVYVFGTLAYYDDSDHAYRVRTNAIQAVEDHGARCIGSFITMGGLDQARVEAKKQAKRPLKHPLTKASLMRYDLTKDYPTDVDIAYLAEKVNLKLKIMEESGGDL</sequence>
<keyword evidence="3" id="KW-1185">Reference proteome</keyword>
<gene>
    <name evidence="2" type="ORF">NCTC13150_00787</name>
</gene>
<name>A0A8H2M5F8_9FIRM</name>
<dbReference type="Pfam" id="PF12641">
    <property type="entry name" value="Flavodoxin_3"/>
    <property type="match status" value="1"/>
</dbReference>
<dbReference type="GO" id="GO:0016651">
    <property type="term" value="F:oxidoreductase activity, acting on NAD(P)H"/>
    <property type="evidence" value="ECO:0007669"/>
    <property type="project" value="UniProtKB-ARBA"/>
</dbReference>
<dbReference type="PROSITE" id="PS00201">
    <property type="entry name" value="FLAVODOXIN"/>
    <property type="match status" value="1"/>
</dbReference>
<dbReference type="InterPro" id="IPR008254">
    <property type="entry name" value="Flavodoxin/NO_synth"/>
</dbReference>
<reference evidence="2 3" key="1">
    <citation type="submission" date="2019-02" db="EMBL/GenBank/DDBJ databases">
        <authorList>
            <consortium name="Pathogen Informatics"/>
        </authorList>
    </citation>
    <scope>NUCLEOTIDE SEQUENCE [LARGE SCALE GENOMIC DNA]</scope>
    <source>
        <strain evidence="2 3">3012STDY7089603</strain>
    </source>
</reference>
<dbReference type="AlphaFoldDB" id="A0A8H2M5F8"/>
<accession>A0A8H2M5F8</accession>